<accession>A0AAD7UCH9</accession>
<evidence type="ECO:0000313" key="1">
    <source>
        <dbReference type="EMBL" id="KAJ8602315.1"/>
    </source>
</evidence>
<organism evidence="1 2">
    <name type="scientific">Chrysophaeum taylorii</name>
    <dbReference type="NCBI Taxonomy" id="2483200"/>
    <lineage>
        <taxon>Eukaryota</taxon>
        <taxon>Sar</taxon>
        <taxon>Stramenopiles</taxon>
        <taxon>Ochrophyta</taxon>
        <taxon>Pelagophyceae</taxon>
        <taxon>Pelagomonadales</taxon>
        <taxon>Pelagomonadaceae</taxon>
        <taxon>Chrysophaeum</taxon>
    </lineage>
</organism>
<gene>
    <name evidence="1" type="ORF">CTAYLR_007705</name>
</gene>
<proteinExistence type="predicted"/>
<keyword evidence="2" id="KW-1185">Reference proteome</keyword>
<dbReference type="EMBL" id="JAQMWT010000386">
    <property type="protein sequence ID" value="KAJ8602315.1"/>
    <property type="molecule type" value="Genomic_DNA"/>
</dbReference>
<dbReference type="AlphaFoldDB" id="A0AAD7UCH9"/>
<sequence length="773" mass="87079">MDALQASLLDLAPKVVAKLKSKGDDVTKITDAIEAKPDALSAVQSAATGIGTLGPDDDDDDDDVRTTKKMAGHRIEQRPFETKRTRIIHNALLCVGRVGRPSIVIVDGTCAVRCLVSRCFIDDVPRRLASTRAYRGQLYSTTTNVESELARVRKEIIANKEKVDEMIAAFEAATDPVQKESYAAARGDVSKDILGLRTRESELVDAMLARREQYGTWNRRRDLDQFAAEVVELHQTCCALENDWDAEGLREKVQHAGHGVLVQEPSIAIDKDSQDSKNNAVITRIEQRSVARHAIEATNDRRNVIVVGDDGTGKTRGSMFFALQELLAANKTVMRVGFKESQIILFEPNNNEGKYEVWTRQGADAWRNTDLARDREAFVLIDPPERGDYADMARCCTIKFAPTDEEQHYKNAEKDKIVLVTGPPTKEELCAMIPTLWTADTAPGNNFDSLESKKKEILQRALLVGCAPRYVFGERKFLERARSVKAVAERTVEEDCTRQNSVVNMLRFYALEEISSICFTIAPTLGGGDLTTTTWRDRHGNHAIASMHNLARLSIHPFVVEELQRADESYFSYTFRRDVCTFVLSVLPSEWEPGRPLDALELGRAVTNYRGTEQFLKALKNHDNDGLMCVESSSSSSKFPVFIDFAYGPTLWFKVEDAKNNELESESVLRLLEGIGVVEMCGQGGEWQTVRGKESFKATMVFLYVVPPLPPPTPRRTIITPEYYEDLINRHVEVKYWCLVDIFEEVTKKVKDIANNYKIGEFLFWPRRREEDA</sequence>
<evidence type="ECO:0000313" key="2">
    <source>
        <dbReference type="Proteomes" id="UP001230188"/>
    </source>
</evidence>
<protein>
    <submittedName>
        <fullName evidence="1">Uncharacterized protein</fullName>
    </submittedName>
</protein>
<reference evidence="1" key="1">
    <citation type="submission" date="2023-01" db="EMBL/GenBank/DDBJ databases">
        <title>Metagenome sequencing of chrysophaentin producing Chrysophaeum taylorii.</title>
        <authorList>
            <person name="Davison J."/>
            <person name="Bewley C."/>
        </authorList>
    </citation>
    <scope>NUCLEOTIDE SEQUENCE</scope>
    <source>
        <strain evidence="1">NIES-1699</strain>
    </source>
</reference>
<comment type="caution">
    <text evidence="1">The sequence shown here is derived from an EMBL/GenBank/DDBJ whole genome shotgun (WGS) entry which is preliminary data.</text>
</comment>
<dbReference type="Proteomes" id="UP001230188">
    <property type="component" value="Unassembled WGS sequence"/>
</dbReference>
<name>A0AAD7UCH9_9STRA</name>